<protein>
    <submittedName>
        <fullName evidence="6">TetR/AcrR family transcriptional regulator</fullName>
    </submittedName>
</protein>
<dbReference type="InterPro" id="IPR050109">
    <property type="entry name" value="HTH-type_TetR-like_transc_reg"/>
</dbReference>
<keyword evidence="7" id="KW-1185">Reference proteome</keyword>
<dbReference type="AlphaFoldDB" id="A0A7X8TR12"/>
<evidence type="ECO:0000259" key="5">
    <source>
        <dbReference type="PROSITE" id="PS50977"/>
    </source>
</evidence>
<evidence type="ECO:0000256" key="3">
    <source>
        <dbReference type="ARBA" id="ARBA00023163"/>
    </source>
</evidence>
<name>A0A7X8TR12_9VIBR</name>
<evidence type="ECO:0000256" key="1">
    <source>
        <dbReference type="ARBA" id="ARBA00023015"/>
    </source>
</evidence>
<dbReference type="PRINTS" id="PR00455">
    <property type="entry name" value="HTHTETR"/>
</dbReference>
<dbReference type="PANTHER" id="PTHR30055:SF234">
    <property type="entry name" value="HTH-TYPE TRANSCRIPTIONAL REGULATOR BETI"/>
    <property type="match status" value="1"/>
</dbReference>
<accession>A0A7X8TR12</accession>
<dbReference type="PROSITE" id="PS50977">
    <property type="entry name" value="HTH_TETR_2"/>
    <property type="match status" value="1"/>
</dbReference>
<reference evidence="6 7" key="1">
    <citation type="submission" date="2020-04" db="EMBL/GenBank/DDBJ databases">
        <title>Vibrio sp. SM6, a novel species isolated from seawater.</title>
        <authorList>
            <person name="Wang X."/>
        </authorList>
    </citation>
    <scope>NUCLEOTIDE SEQUENCE [LARGE SCALE GENOMIC DNA]</scope>
    <source>
        <strain evidence="6 7">SM6</strain>
    </source>
</reference>
<proteinExistence type="predicted"/>
<dbReference type="GO" id="GO:0003700">
    <property type="term" value="F:DNA-binding transcription factor activity"/>
    <property type="evidence" value="ECO:0007669"/>
    <property type="project" value="TreeGrafter"/>
</dbReference>
<sequence>MSERKQGRRSAEEAEHTKCEIMRVAADMFAEHGFEGVSLRNISEKAGVSHSLIRYHFGSKEKIWKEVTDAMDAFMQEYIVALMDDIPKHLNSANRAYQFLVRMNAFTLVIPQPIQFIADAVRVSNSELFEYFIATKDEFATMFDNLFDEYNQENPNNPINIWEMRWQMLQSAHAAVSLKPMLDETWPEYRNNPDKLLLKHWQLFSKNIAMQLHIPLNDHLNPESLDELLLPMANCATATTAETTPSEAALSSCSAAPKE</sequence>
<evidence type="ECO:0000256" key="4">
    <source>
        <dbReference type="PROSITE-ProRule" id="PRU00335"/>
    </source>
</evidence>
<dbReference type="GO" id="GO:0000976">
    <property type="term" value="F:transcription cis-regulatory region binding"/>
    <property type="evidence" value="ECO:0007669"/>
    <property type="project" value="TreeGrafter"/>
</dbReference>
<dbReference type="EMBL" id="JABAIK010000009">
    <property type="protein sequence ID" value="NLS13295.1"/>
    <property type="molecule type" value="Genomic_DNA"/>
</dbReference>
<feature type="DNA-binding region" description="H-T-H motif" evidence="4">
    <location>
        <begin position="38"/>
        <end position="57"/>
    </location>
</feature>
<keyword evidence="2 4" id="KW-0238">DNA-binding</keyword>
<keyword evidence="1" id="KW-0805">Transcription regulation</keyword>
<dbReference type="Gene3D" id="1.10.357.10">
    <property type="entry name" value="Tetracycline Repressor, domain 2"/>
    <property type="match status" value="1"/>
</dbReference>
<dbReference type="Pfam" id="PF00440">
    <property type="entry name" value="TetR_N"/>
    <property type="match status" value="1"/>
</dbReference>
<dbReference type="Proteomes" id="UP000535589">
    <property type="component" value="Unassembled WGS sequence"/>
</dbReference>
<dbReference type="PANTHER" id="PTHR30055">
    <property type="entry name" value="HTH-TYPE TRANSCRIPTIONAL REGULATOR RUTR"/>
    <property type="match status" value="1"/>
</dbReference>
<gene>
    <name evidence="6" type="ORF">HGP28_10370</name>
</gene>
<dbReference type="InterPro" id="IPR001647">
    <property type="entry name" value="HTH_TetR"/>
</dbReference>
<evidence type="ECO:0000256" key="2">
    <source>
        <dbReference type="ARBA" id="ARBA00023125"/>
    </source>
</evidence>
<organism evidence="6 7">
    <name type="scientific">Vibrio agarilyticus</name>
    <dbReference type="NCBI Taxonomy" id="2726741"/>
    <lineage>
        <taxon>Bacteria</taxon>
        <taxon>Pseudomonadati</taxon>
        <taxon>Pseudomonadota</taxon>
        <taxon>Gammaproteobacteria</taxon>
        <taxon>Vibrionales</taxon>
        <taxon>Vibrionaceae</taxon>
        <taxon>Vibrio</taxon>
    </lineage>
</organism>
<dbReference type="RefSeq" id="WP_168836392.1">
    <property type="nucleotide sequence ID" value="NZ_JABAIK010000009.1"/>
</dbReference>
<evidence type="ECO:0000313" key="7">
    <source>
        <dbReference type="Proteomes" id="UP000535589"/>
    </source>
</evidence>
<dbReference type="SUPFAM" id="SSF46689">
    <property type="entry name" value="Homeodomain-like"/>
    <property type="match status" value="1"/>
</dbReference>
<keyword evidence="3" id="KW-0804">Transcription</keyword>
<feature type="domain" description="HTH tetR-type" evidence="5">
    <location>
        <begin position="15"/>
        <end position="75"/>
    </location>
</feature>
<evidence type="ECO:0000313" key="6">
    <source>
        <dbReference type="EMBL" id="NLS13295.1"/>
    </source>
</evidence>
<comment type="caution">
    <text evidence="6">The sequence shown here is derived from an EMBL/GenBank/DDBJ whole genome shotgun (WGS) entry which is preliminary data.</text>
</comment>
<dbReference type="InterPro" id="IPR009057">
    <property type="entry name" value="Homeodomain-like_sf"/>
</dbReference>